<dbReference type="InterPro" id="IPR036864">
    <property type="entry name" value="Zn2-C6_fun-type_DNA-bd_sf"/>
</dbReference>
<organism evidence="5 6">
    <name type="scientific">Suillus luteus UH-Slu-Lm8-n1</name>
    <dbReference type="NCBI Taxonomy" id="930992"/>
    <lineage>
        <taxon>Eukaryota</taxon>
        <taxon>Fungi</taxon>
        <taxon>Dikarya</taxon>
        <taxon>Basidiomycota</taxon>
        <taxon>Agaricomycotina</taxon>
        <taxon>Agaricomycetes</taxon>
        <taxon>Agaricomycetidae</taxon>
        <taxon>Boletales</taxon>
        <taxon>Suillineae</taxon>
        <taxon>Suillaceae</taxon>
        <taxon>Suillus</taxon>
    </lineage>
</organism>
<evidence type="ECO:0000259" key="4">
    <source>
        <dbReference type="PROSITE" id="PS50048"/>
    </source>
</evidence>
<dbReference type="HOGENOM" id="CLU_733765_0_0_1"/>
<dbReference type="OrthoDB" id="2269373at2759"/>
<dbReference type="Proteomes" id="UP000054485">
    <property type="component" value="Unassembled WGS sequence"/>
</dbReference>
<dbReference type="GO" id="GO:0008270">
    <property type="term" value="F:zinc ion binding"/>
    <property type="evidence" value="ECO:0007669"/>
    <property type="project" value="InterPro"/>
</dbReference>
<dbReference type="GO" id="GO:0000981">
    <property type="term" value="F:DNA-binding transcription factor activity, RNA polymerase II-specific"/>
    <property type="evidence" value="ECO:0007669"/>
    <property type="project" value="InterPro"/>
</dbReference>
<dbReference type="SMART" id="SM00066">
    <property type="entry name" value="GAL4"/>
    <property type="match status" value="1"/>
</dbReference>
<dbReference type="Gene3D" id="4.10.240.10">
    <property type="entry name" value="Zn(2)-C6 fungal-type DNA-binding domain"/>
    <property type="match status" value="1"/>
</dbReference>
<sequence length="338" mass="37435">MTTELKKAVRKKRTPSKATSLPSEGDHRKRRRNRTTQSCLNCHTSKRMCDRKRPCGRCTHLGQTSICVYEVDDPSKRTDVQDESSRLRQRVAELEGVIRKLKNKPHPSWAHAVPTEVKSEKWNACSQPRSAAEQYQTEHQNEAISASPSHSSSNSGPRDRSHPSPPLPSHVHTHPALAFSQIPADSTKLSAPYSPYFDGVSCPLRTPSPSIMTPIDEYTQTQSLIAGAGEFDFASIFMSYPGSIEFGYSPEHNDLQAGGGILADHLDDTYRSKYRGHCGCLTEGPSYNVVLELSLRLRKAADILLRSGNCCLSQRINELDALAMTTLSSITTPPNDMD</sequence>
<keyword evidence="6" id="KW-1185">Reference proteome</keyword>
<protein>
    <recommendedName>
        <fullName evidence="4">Zn(2)-C6 fungal-type domain-containing protein</fullName>
    </recommendedName>
</protein>
<evidence type="ECO:0000313" key="5">
    <source>
        <dbReference type="EMBL" id="KIK37580.1"/>
    </source>
</evidence>
<proteinExistence type="predicted"/>
<evidence type="ECO:0000256" key="2">
    <source>
        <dbReference type="ARBA" id="ARBA00023242"/>
    </source>
</evidence>
<keyword evidence="2" id="KW-0539">Nucleus</keyword>
<dbReference type="GO" id="GO:0005634">
    <property type="term" value="C:nucleus"/>
    <property type="evidence" value="ECO:0007669"/>
    <property type="project" value="UniProtKB-SubCell"/>
</dbReference>
<reference evidence="6" key="2">
    <citation type="submission" date="2015-01" db="EMBL/GenBank/DDBJ databases">
        <title>Evolutionary Origins and Diversification of the Mycorrhizal Mutualists.</title>
        <authorList>
            <consortium name="DOE Joint Genome Institute"/>
            <consortium name="Mycorrhizal Genomics Consortium"/>
            <person name="Kohler A."/>
            <person name="Kuo A."/>
            <person name="Nagy L.G."/>
            <person name="Floudas D."/>
            <person name="Copeland A."/>
            <person name="Barry K.W."/>
            <person name="Cichocki N."/>
            <person name="Veneault-Fourrey C."/>
            <person name="LaButti K."/>
            <person name="Lindquist E.A."/>
            <person name="Lipzen A."/>
            <person name="Lundell T."/>
            <person name="Morin E."/>
            <person name="Murat C."/>
            <person name="Riley R."/>
            <person name="Ohm R."/>
            <person name="Sun H."/>
            <person name="Tunlid A."/>
            <person name="Henrissat B."/>
            <person name="Grigoriev I.V."/>
            <person name="Hibbett D.S."/>
            <person name="Martin F."/>
        </authorList>
    </citation>
    <scope>NUCLEOTIDE SEQUENCE [LARGE SCALE GENOMIC DNA]</scope>
    <source>
        <strain evidence="6">UH-Slu-Lm8-n1</strain>
    </source>
</reference>
<feature type="compositionally biased region" description="Low complexity" evidence="3">
    <location>
        <begin position="145"/>
        <end position="156"/>
    </location>
</feature>
<dbReference type="InterPro" id="IPR001138">
    <property type="entry name" value="Zn2Cys6_DnaBD"/>
</dbReference>
<name>A0A0C9ZJG4_9AGAM</name>
<feature type="domain" description="Zn(2)-C6 fungal-type" evidence="4">
    <location>
        <begin position="38"/>
        <end position="69"/>
    </location>
</feature>
<feature type="region of interest" description="Disordered" evidence="3">
    <location>
        <begin position="114"/>
        <end position="173"/>
    </location>
</feature>
<reference evidence="5 6" key="1">
    <citation type="submission" date="2014-04" db="EMBL/GenBank/DDBJ databases">
        <authorList>
            <consortium name="DOE Joint Genome Institute"/>
            <person name="Kuo A."/>
            <person name="Ruytinx J."/>
            <person name="Rineau F."/>
            <person name="Colpaert J."/>
            <person name="Kohler A."/>
            <person name="Nagy L.G."/>
            <person name="Floudas D."/>
            <person name="Copeland A."/>
            <person name="Barry K.W."/>
            <person name="Cichocki N."/>
            <person name="Veneault-Fourrey C."/>
            <person name="LaButti K."/>
            <person name="Lindquist E.A."/>
            <person name="Lipzen A."/>
            <person name="Lundell T."/>
            <person name="Morin E."/>
            <person name="Murat C."/>
            <person name="Sun H."/>
            <person name="Tunlid A."/>
            <person name="Henrissat B."/>
            <person name="Grigoriev I.V."/>
            <person name="Hibbett D.S."/>
            <person name="Martin F."/>
            <person name="Nordberg H.P."/>
            <person name="Cantor M.N."/>
            <person name="Hua S.X."/>
        </authorList>
    </citation>
    <scope>NUCLEOTIDE SEQUENCE [LARGE SCALE GENOMIC DNA]</scope>
    <source>
        <strain evidence="5 6">UH-Slu-Lm8-n1</strain>
    </source>
</reference>
<dbReference type="PANTHER" id="PTHR31001">
    <property type="entry name" value="UNCHARACTERIZED TRANSCRIPTIONAL REGULATORY PROTEIN"/>
    <property type="match status" value="1"/>
</dbReference>
<dbReference type="EMBL" id="KN835442">
    <property type="protein sequence ID" value="KIK37580.1"/>
    <property type="molecule type" value="Genomic_DNA"/>
</dbReference>
<dbReference type="Pfam" id="PF00172">
    <property type="entry name" value="Zn_clus"/>
    <property type="match status" value="1"/>
</dbReference>
<dbReference type="InParanoid" id="A0A0C9ZJG4"/>
<dbReference type="PANTHER" id="PTHR31001:SF81">
    <property type="entry name" value="ZN(II)2CYS6 TRANSCRIPTION FACTOR"/>
    <property type="match status" value="1"/>
</dbReference>
<feature type="compositionally biased region" description="Polar residues" evidence="3">
    <location>
        <begin position="124"/>
        <end position="144"/>
    </location>
</feature>
<dbReference type="PROSITE" id="PS00463">
    <property type="entry name" value="ZN2_CY6_FUNGAL_1"/>
    <property type="match status" value="1"/>
</dbReference>
<feature type="region of interest" description="Disordered" evidence="3">
    <location>
        <begin position="1"/>
        <end position="35"/>
    </location>
</feature>
<dbReference type="STRING" id="930992.A0A0C9ZJG4"/>
<evidence type="ECO:0000256" key="1">
    <source>
        <dbReference type="ARBA" id="ARBA00004123"/>
    </source>
</evidence>
<dbReference type="AlphaFoldDB" id="A0A0C9ZJG4"/>
<gene>
    <name evidence="5" type="ORF">CY34DRAFT_810199</name>
</gene>
<dbReference type="CDD" id="cd00067">
    <property type="entry name" value="GAL4"/>
    <property type="match status" value="1"/>
</dbReference>
<dbReference type="SUPFAM" id="SSF57701">
    <property type="entry name" value="Zn2/Cys6 DNA-binding domain"/>
    <property type="match status" value="1"/>
</dbReference>
<dbReference type="InterPro" id="IPR050613">
    <property type="entry name" value="Sec_Metabolite_Reg"/>
</dbReference>
<evidence type="ECO:0000256" key="3">
    <source>
        <dbReference type="SAM" id="MobiDB-lite"/>
    </source>
</evidence>
<accession>A0A0C9ZJG4</accession>
<comment type="subcellular location">
    <subcellularLocation>
        <location evidence="1">Nucleus</location>
    </subcellularLocation>
</comment>
<evidence type="ECO:0000313" key="6">
    <source>
        <dbReference type="Proteomes" id="UP000054485"/>
    </source>
</evidence>
<dbReference type="PROSITE" id="PS50048">
    <property type="entry name" value="ZN2_CY6_FUNGAL_2"/>
    <property type="match status" value="1"/>
</dbReference>